<sequence length="164" mass="17438">MRTLYIMRHAQAGHGSPDKVRDLTELGRSQAADAGARFALAGPVDLAIVSGAVRTRQTFEGIVSAGGVFGDVHFDDDLYTAGQYGALELLQEVVPSVSSVLLLGHEPTVSGLTALLSNGATPLGREAGRGFWPSQVAVLEFGSTWAGLDMRGVQVNDLWKPRKY</sequence>
<gene>
    <name evidence="1" type="ORF">J2S49_000024</name>
</gene>
<dbReference type="EMBL" id="JAUSQW010000001">
    <property type="protein sequence ID" value="MDP9799948.1"/>
    <property type="molecule type" value="Genomic_DNA"/>
</dbReference>
<dbReference type="InterPro" id="IPR013078">
    <property type="entry name" value="His_Pase_superF_clade-1"/>
</dbReference>
<dbReference type="Pfam" id="PF00300">
    <property type="entry name" value="His_Phos_1"/>
    <property type="match status" value="1"/>
</dbReference>
<dbReference type="Proteomes" id="UP001235966">
    <property type="component" value="Unassembled WGS sequence"/>
</dbReference>
<protein>
    <submittedName>
        <fullName evidence="1">Phosphohistidine phosphatase</fullName>
        <ecNumber evidence="1">3.1.3.-</ecNumber>
    </submittedName>
</protein>
<keyword evidence="2" id="KW-1185">Reference proteome</keyword>
<dbReference type="GO" id="GO:0016787">
    <property type="term" value="F:hydrolase activity"/>
    <property type="evidence" value="ECO:0007669"/>
    <property type="project" value="UniProtKB-KW"/>
</dbReference>
<dbReference type="SMART" id="SM00855">
    <property type="entry name" value="PGAM"/>
    <property type="match status" value="1"/>
</dbReference>
<organism evidence="1 2">
    <name type="scientific">Arcanobacterium wilhelmae</name>
    <dbReference type="NCBI Taxonomy" id="1803177"/>
    <lineage>
        <taxon>Bacteria</taxon>
        <taxon>Bacillati</taxon>
        <taxon>Actinomycetota</taxon>
        <taxon>Actinomycetes</taxon>
        <taxon>Actinomycetales</taxon>
        <taxon>Actinomycetaceae</taxon>
        <taxon>Arcanobacterium</taxon>
    </lineage>
</organism>
<dbReference type="InterPro" id="IPR029033">
    <property type="entry name" value="His_PPase_superfam"/>
</dbReference>
<name>A0ABT9N8C7_9ACTO</name>
<comment type="caution">
    <text evidence="1">The sequence shown here is derived from an EMBL/GenBank/DDBJ whole genome shotgun (WGS) entry which is preliminary data.</text>
</comment>
<evidence type="ECO:0000313" key="2">
    <source>
        <dbReference type="Proteomes" id="UP001235966"/>
    </source>
</evidence>
<dbReference type="SUPFAM" id="SSF53254">
    <property type="entry name" value="Phosphoglycerate mutase-like"/>
    <property type="match status" value="1"/>
</dbReference>
<dbReference type="EC" id="3.1.3.-" evidence="1"/>
<proteinExistence type="predicted"/>
<dbReference type="CDD" id="cd07067">
    <property type="entry name" value="HP_PGM_like"/>
    <property type="match status" value="1"/>
</dbReference>
<reference evidence="1 2" key="1">
    <citation type="submission" date="2023-07" db="EMBL/GenBank/DDBJ databases">
        <title>Sequencing the genomes of 1000 actinobacteria strains.</title>
        <authorList>
            <person name="Klenk H.-P."/>
        </authorList>
    </citation>
    <scope>NUCLEOTIDE SEQUENCE [LARGE SCALE GENOMIC DNA]</scope>
    <source>
        <strain evidence="1 2">DSM 102162</strain>
    </source>
</reference>
<keyword evidence="1" id="KW-0378">Hydrolase</keyword>
<dbReference type="RefSeq" id="WP_278060094.1">
    <property type="nucleotide sequence ID" value="NZ_CP121247.1"/>
</dbReference>
<dbReference type="Gene3D" id="3.40.50.1240">
    <property type="entry name" value="Phosphoglycerate mutase-like"/>
    <property type="match status" value="1"/>
</dbReference>
<accession>A0ABT9N8C7</accession>
<evidence type="ECO:0000313" key="1">
    <source>
        <dbReference type="EMBL" id="MDP9799948.1"/>
    </source>
</evidence>